<organism evidence="2 3">
    <name type="scientific">Xenorhabdus santafensis</name>
    <dbReference type="NCBI Taxonomy" id="2582833"/>
    <lineage>
        <taxon>Bacteria</taxon>
        <taxon>Pseudomonadati</taxon>
        <taxon>Pseudomonadota</taxon>
        <taxon>Gammaproteobacteria</taxon>
        <taxon>Enterobacterales</taxon>
        <taxon>Morganellaceae</taxon>
        <taxon>Xenorhabdus</taxon>
    </lineage>
</organism>
<gene>
    <name evidence="2" type="ORF">FE392_06515</name>
</gene>
<dbReference type="Pfam" id="PF00326">
    <property type="entry name" value="Peptidase_S9"/>
    <property type="match status" value="1"/>
</dbReference>
<protein>
    <recommendedName>
        <fullName evidence="1">Peptidase S9 prolyl oligopeptidase catalytic domain-containing protein</fullName>
    </recommendedName>
</protein>
<evidence type="ECO:0000259" key="1">
    <source>
        <dbReference type="Pfam" id="PF00326"/>
    </source>
</evidence>
<dbReference type="InterPro" id="IPR001375">
    <property type="entry name" value="Peptidase_S9_cat"/>
</dbReference>
<evidence type="ECO:0000313" key="2">
    <source>
        <dbReference type="EMBL" id="MDX7986985.1"/>
    </source>
</evidence>
<dbReference type="EMBL" id="VCDN01000019">
    <property type="protein sequence ID" value="MDX7986985.1"/>
    <property type="molecule type" value="Genomic_DNA"/>
</dbReference>
<comment type="caution">
    <text evidence="2">The sequence shown here is derived from an EMBL/GenBank/DDBJ whole genome shotgun (WGS) entry which is preliminary data.</text>
</comment>
<reference evidence="3" key="1">
    <citation type="journal article" date="2024" name="Toxins">
        <title>Genome Sequence Analysis of Native Xenorhabdus Strains Isolated from Entomopathogenic Nematodes in Argentina.</title>
        <authorList>
            <person name="Palma L."/>
            <person name="Frizzo L."/>
            <person name="Kaiser S."/>
            <person name="Berry C."/>
            <person name="Caballero P."/>
            <person name="Bode H.B."/>
            <person name="Del Valle E.E."/>
        </authorList>
    </citation>
    <scope>NUCLEOTIDE SEQUENCE [LARGE SCALE GENOMIC DNA]</scope>
    <source>
        <strain evidence="3">12</strain>
    </source>
</reference>
<dbReference type="Gene3D" id="3.40.50.1820">
    <property type="entry name" value="alpha/beta hydrolase"/>
    <property type="match status" value="1"/>
</dbReference>
<keyword evidence="3" id="KW-1185">Reference proteome</keyword>
<name>A0ABU4S889_9GAMM</name>
<proteinExistence type="predicted"/>
<feature type="domain" description="Peptidase S9 prolyl oligopeptidase catalytic" evidence="1">
    <location>
        <begin position="334"/>
        <end position="507"/>
    </location>
</feature>
<dbReference type="RefSeq" id="WP_319929415.1">
    <property type="nucleotide sequence ID" value="NZ_VCDN01000019.1"/>
</dbReference>
<evidence type="ECO:0000313" key="3">
    <source>
        <dbReference type="Proteomes" id="UP001271890"/>
    </source>
</evidence>
<sequence>MNTELIYRLAPSKMNFGSLLLHNSSGFLFEYDIKKMELQRKEFDVYFSCGLFSIIQFKKSTTLETIISFENGDSVCVNSLFHLSSYSIFYRMENLFIKLYDENSSHILLNKNEMNDYLNLSEEICYLEESKIESYNLWCVYLNKKKIVIHDRIIEFDDIVYISSNGIIFSKEEENYNDMFFLPFNEGKIYYLYFGRGTLINAHMDSKSKKIILVTGINGEHEVYESFPPYRNWNAVKINGKKKFGTVTPITMNGKSALFITGALEGIFLYLMEENEIIEIIKPKVNLIRSYDEGSHIKVTSLLSNKNSKLDVLFFHGGPESSEWDNPRFPMIINRLSNIGIDFHIINYAGSKGYGKKYRTLVDKKILTGTVTPIINWINENLTNKRLILIGGSFGATLAIEIYINKNKIHSDIDIICITNPLVDLNQHINKSRKNGYDITFFKRKFSDQDIESINIDRYKKEILKSDTKFIFLVGRHDEVITPRPIIRLIKSLKNNNVIIKLKADDGRHADLMSSINREKYIVDFILGAIGVL</sequence>
<accession>A0ABU4S889</accession>
<dbReference type="InterPro" id="IPR029058">
    <property type="entry name" value="AB_hydrolase_fold"/>
</dbReference>
<dbReference type="SUPFAM" id="SSF53474">
    <property type="entry name" value="alpha/beta-Hydrolases"/>
    <property type="match status" value="1"/>
</dbReference>
<dbReference type="Proteomes" id="UP001271890">
    <property type="component" value="Unassembled WGS sequence"/>
</dbReference>